<dbReference type="RefSeq" id="XP_002838216.1">
    <property type="nucleotide sequence ID" value="XM_002838170.1"/>
</dbReference>
<reference evidence="2 3" key="1">
    <citation type="journal article" date="2010" name="Nature">
        <title>Perigord black truffle genome uncovers evolutionary origins and mechanisms of symbiosis.</title>
        <authorList>
            <person name="Martin F."/>
            <person name="Kohler A."/>
            <person name="Murat C."/>
            <person name="Balestrini R."/>
            <person name="Coutinho P.M."/>
            <person name="Jaillon O."/>
            <person name="Montanini B."/>
            <person name="Morin E."/>
            <person name="Noel B."/>
            <person name="Percudani R."/>
            <person name="Porcel B."/>
            <person name="Rubini A."/>
            <person name="Amicucci A."/>
            <person name="Amselem J."/>
            <person name="Anthouard V."/>
            <person name="Arcioni S."/>
            <person name="Artiguenave F."/>
            <person name="Aury J.M."/>
            <person name="Ballario P."/>
            <person name="Bolchi A."/>
            <person name="Brenna A."/>
            <person name="Brun A."/>
            <person name="Buee M."/>
            <person name="Cantarel B."/>
            <person name="Chevalier G."/>
            <person name="Couloux A."/>
            <person name="Da Silva C."/>
            <person name="Denoeud F."/>
            <person name="Duplessis S."/>
            <person name="Ghignone S."/>
            <person name="Hilselberger B."/>
            <person name="Iotti M."/>
            <person name="Marcais B."/>
            <person name="Mello A."/>
            <person name="Miranda M."/>
            <person name="Pacioni G."/>
            <person name="Quesneville H."/>
            <person name="Riccioni C."/>
            <person name="Ruotolo R."/>
            <person name="Splivallo R."/>
            <person name="Stocchi V."/>
            <person name="Tisserant E."/>
            <person name="Viscomi A.R."/>
            <person name="Zambonelli A."/>
            <person name="Zampieri E."/>
            <person name="Henrissat B."/>
            <person name="Lebrun M.H."/>
            <person name="Paolocci F."/>
            <person name="Bonfante P."/>
            <person name="Ottonello S."/>
            <person name="Wincker P."/>
        </authorList>
    </citation>
    <scope>NUCLEOTIDE SEQUENCE [LARGE SCALE GENOMIC DNA]</scope>
    <source>
        <strain evidence="2 3">Mel28</strain>
    </source>
</reference>
<name>D5GD14_TUBMM</name>
<dbReference type="GeneID" id="9183872"/>
<gene>
    <name evidence="2" type="ORF">GSTUM_00000931001</name>
</gene>
<evidence type="ECO:0000313" key="2">
    <source>
        <dbReference type="EMBL" id="CAZ82407.1"/>
    </source>
</evidence>
<feature type="chain" id="PRO_5003072664" evidence="1">
    <location>
        <begin position="27"/>
        <end position="100"/>
    </location>
</feature>
<keyword evidence="3" id="KW-1185">Reference proteome</keyword>
<evidence type="ECO:0000313" key="3">
    <source>
        <dbReference type="Proteomes" id="UP000006911"/>
    </source>
</evidence>
<dbReference type="HOGENOM" id="CLU_2308119_0_0_1"/>
<sequence>MFPSCFFSLGAVPFSLFFSWLKRTLSPNTQPLPCYWEFRQKNRAGDQNTLYYDNSHKPDDNDCFLVHLLFPFSPISSHCVRIMVFGKFYTTNLFATGNRP</sequence>
<dbReference type="InParanoid" id="D5GD14"/>
<proteinExistence type="predicted"/>
<dbReference type="KEGG" id="tml:GSTUM_00000931001"/>
<evidence type="ECO:0000256" key="1">
    <source>
        <dbReference type="SAM" id="SignalP"/>
    </source>
</evidence>
<keyword evidence="1" id="KW-0732">Signal</keyword>
<dbReference type="Proteomes" id="UP000006911">
    <property type="component" value="Unassembled WGS sequence"/>
</dbReference>
<protein>
    <submittedName>
        <fullName evidence="2">(Perigord truffle) hypothetical protein</fullName>
    </submittedName>
</protein>
<accession>D5GD14</accession>
<feature type="signal peptide" evidence="1">
    <location>
        <begin position="1"/>
        <end position="26"/>
    </location>
</feature>
<organism evidence="2 3">
    <name type="scientific">Tuber melanosporum (strain Mel28)</name>
    <name type="common">Perigord black truffle</name>
    <dbReference type="NCBI Taxonomy" id="656061"/>
    <lineage>
        <taxon>Eukaryota</taxon>
        <taxon>Fungi</taxon>
        <taxon>Dikarya</taxon>
        <taxon>Ascomycota</taxon>
        <taxon>Pezizomycotina</taxon>
        <taxon>Pezizomycetes</taxon>
        <taxon>Pezizales</taxon>
        <taxon>Tuberaceae</taxon>
        <taxon>Tuber</taxon>
    </lineage>
</organism>
<dbReference type="AlphaFoldDB" id="D5GD14"/>
<dbReference type="EMBL" id="FN430135">
    <property type="protein sequence ID" value="CAZ82407.1"/>
    <property type="molecule type" value="Genomic_DNA"/>
</dbReference>